<evidence type="ECO:0008006" key="3">
    <source>
        <dbReference type="Google" id="ProtNLM"/>
    </source>
</evidence>
<dbReference type="Gene3D" id="2.160.20.10">
    <property type="entry name" value="Single-stranded right-handed beta-helix, Pectin lyase-like"/>
    <property type="match status" value="1"/>
</dbReference>
<dbReference type="SUPFAM" id="SSF51126">
    <property type="entry name" value="Pectin lyase-like"/>
    <property type="match status" value="1"/>
</dbReference>
<proteinExistence type="predicted"/>
<evidence type="ECO:0000313" key="2">
    <source>
        <dbReference type="Proteomes" id="UP000317716"/>
    </source>
</evidence>
<protein>
    <recommendedName>
        <fullName evidence="3">Right handed beta helix domain-containing protein</fullName>
    </recommendedName>
</protein>
<dbReference type="InterPro" id="IPR011050">
    <property type="entry name" value="Pectin_lyase_fold/virulence"/>
</dbReference>
<dbReference type="EMBL" id="VBOS01000558">
    <property type="protein sequence ID" value="TMQ46974.1"/>
    <property type="molecule type" value="Genomic_DNA"/>
</dbReference>
<gene>
    <name evidence="1" type="ORF">E6K72_14450</name>
</gene>
<dbReference type="InterPro" id="IPR012334">
    <property type="entry name" value="Pectin_lyas_fold"/>
</dbReference>
<organism evidence="1 2">
    <name type="scientific">Eiseniibacteriota bacterium</name>
    <dbReference type="NCBI Taxonomy" id="2212470"/>
    <lineage>
        <taxon>Bacteria</taxon>
        <taxon>Candidatus Eiseniibacteriota</taxon>
    </lineage>
</organism>
<evidence type="ECO:0000313" key="1">
    <source>
        <dbReference type="EMBL" id="TMQ46974.1"/>
    </source>
</evidence>
<sequence>MSDHLFRPQVRCVLVAAMTLGVALVFGATAARGAVWYVRPGGGGDATTIQGGLALAQSGDMVRVAAGTYMEHDLQLPPGVTLVGESGRDSTVIDAQDLGHGVIGADSAVVSGFTIEHAGPLNRHAVYCYQTSPAVLYNRFVDNFERTIVLYRSTSEVAGNEFFTFAAAPSSHVTSAQSTPWIHDNVFHADDPNGNISAIEISDVGPGGIGAARVENNVIHGRTFISDLTRTDTTRVTGNVCIVQNGFSEVFNIAFNPSPLLIRNNTMVGGSGVFLQGNSKAVLLGNIVVDGRYGIQASGGEIVLDCNDVFHCETGYSGVSPGPHDFSANPLFCSAATGNYQLQNSSPCAPGLTPDDCGLVGALQVACAPTITFTITESAGQDGTITPSGVVQVSSGADQSFIMTPDPGDHVADVLVDSASVGGVTGFTFHNVDGNHTIAARFELTPPPPPPAALEVNRIRMVVSPGGSF</sequence>
<reference evidence="1 2" key="1">
    <citation type="journal article" date="2019" name="Nat. Microbiol.">
        <title>Mediterranean grassland soil C-N compound turnover is dependent on rainfall and depth, and is mediated by genomically divergent microorganisms.</title>
        <authorList>
            <person name="Diamond S."/>
            <person name="Andeer P.F."/>
            <person name="Li Z."/>
            <person name="Crits-Christoph A."/>
            <person name="Burstein D."/>
            <person name="Anantharaman K."/>
            <person name="Lane K.R."/>
            <person name="Thomas B.C."/>
            <person name="Pan C."/>
            <person name="Northen T.R."/>
            <person name="Banfield J.F."/>
        </authorList>
    </citation>
    <scope>NUCLEOTIDE SEQUENCE [LARGE SCALE GENOMIC DNA]</scope>
    <source>
        <strain evidence="1">WS_2</strain>
    </source>
</reference>
<dbReference type="Proteomes" id="UP000317716">
    <property type="component" value="Unassembled WGS sequence"/>
</dbReference>
<dbReference type="AlphaFoldDB" id="A0A538S6H4"/>
<comment type="caution">
    <text evidence="1">The sequence shown here is derived from an EMBL/GenBank/DDBJ whole genome shotgun (WGS) entry which is preliminary data.</text>
</comment>
<feature type="non-terminal residue" evidence="1">
    <location>
        <position position="469"/>
    </location>
</feature>
<name>A0A538S6H4_UNCEI</name>
<accession>A0A538S6H4</accession>